<feature type="compositionally biased region" description="Basic and acidic residues" evidence="1">
    <location>
        <begin position="485"/>
        <end position="497"/>
    </location>
</feature>
<keyword evidence="2" id="KW-1185">Reference proteome</keyword>
<dbReference type="AlphaFoldDB" id="A0A914CJL1"/>
<feature type="compositionally biased region" description="Polar residues" evidence="1">
    <location>
        <begin position="376"/>
        <end position="390"/>
    </location>
</feature>
<feature type="compositionally biased region" description="Basic and acidic residues" evidence="1">
    <location>
        <begin position="188"/>
        <end position="202"/>
    </location>
</feature>
<feature type="compositionally biased region" description="Low complexity" evidence="1">
    <location>
        <begin position="223"/>
        <end position="237"/>
    </location>
</feature>
<organism evidence="2 3">
    <name type="scientific">Acrobeloides nanus</name>
    <dbReference type="NCBI Taxonomy" id="290746"/>
    <lineage>
        <taxon>Eukaryota</taxon>
        <taxon>Metazoa</taxon>
        <taxon>Ecdysozoa</taxon>
        <taxon>Nematoda</taxon>
        <taxon>Chromadorea</taxon>
        <taxon>Rhabditida</taxon>
        <taxon>Tylenchina</taxon>
        <taxon>Cephalobomorpha</taxon>
        <taxon>Cephaloboidea</taxon>
        <taxon>Cephalobidae</taxon>
        <taxon>Acrobeloides</taxon>
    </lineage>
</organism>
<feature type="compositionally biased region" description="Polar residues" evidence="1">
    <location>
        <begin position="430"/>
        <end position="444"/>
    </location>
</feature>
<evidence type="ECO:0000313" key="3">
    <source>
        <dbReference type="WBParaSite" id="ACRNAN_scaffold1152.g14588.t1"/>
    </source>
</evidence>
<accession>A0A914CJL1</accession>
<proteinExistence type="predicted"/>
<evidence type="ECO:0000313" key="2">
    <source>
        <dbReference type="Proteomes" id="UP000887540"/>
    </source>
</evidence>
<feature type="region of interest" description="Disordered" evidence="1">
    <location>
        <begin position="424"/>
        <end position="514"/>
    </location>
</feature>
<name>A0A914CJL1_9BILA</name>
<evidence type="ECO:0000256" key="1">
    <source>
        <dbReference type="SAM" id="MobiDB-lite"/>
    </source>
</evidence>
<reference evidence="3" key="1">
    <citation type="submission" date="2022-11" db="UniProtKB">
        <authorList>
            <consortium name="WormBaseParasite"/>
        </authorList>
    </citation>
    <scope>IDENTIFICATION</scope>
</reference>
<dbReference type="Proteomes" id="UP000887540">
    <property type="component" value="Unplaced"/>
</dbReference>
<protein>
    <submittedName>
        <fullName evidence="3">Nibrin</fullName>
    </submittedName>
</protein>
<feature type="region of interest" description="Disordered" evidence="1">
    <location>
        <begin position="188"/>
        <end position="313"/>
    </location>
</feature>
<sequence length="536" mass="60833">MVILKQCAVYKSQGKGKYIECWMILTHELDGPSIFIYKDSSAKKLLEEKIHVPSLAEQIRFGTTTILCGNLPETKTDPRIHSSCFILITTEKLVKKVKQPHHIWLCAPSTEVMFGIIKVLAACLSSLNIEAPEQADDDIHALHRYRPRPFRAENDWEEYWDNPPRLQTSALEKMKGMAMSMDALNAKKPKEVKNKGLKEKKSMYSSTPTLDKLPESVHGSRNSLNEFSNASSVSSESTRPRSKTHEMLVGEPIKEAKVHELNRSRELSEKPLVAPKPSRKYERNSTDSAKSTPVERRKSISQQSRIYPLNEISDADSEVEPRIAALTYAEIQRNGSPMPNRNRDSRGSPTSILKRKPSDYESPRVHRHNKLIDDYSSASGRSTPTRTSPIRQEIVPLTQKPPVAPKPHGRYVNAEVQTEPIFSDNYDQPLINSPSRPQLKQPTPQEEDDFDRNVDKLRRMSKSPAANHKPSAPRQASLSSSSSFSDKENGHKDHYDVNDSDSWEECSDKISPPKLVMNHDGTRLYTVDLEEHEHRF</sequence>
<feature type="compositionally biased region" description="Basic and acidic residues" evidence="1">
    <location>
        <begin position="243"/>
        <end position="269"/>
    </location>
</feature>
<feature type="region of interest" description="Disordered" evidence="1">
    <location>
        <begin position="330"/>
        <end position="409"/>
    </location>
</feature>
<dbReference type="WBParaSite" id="ACRNAN_scaffold1152.g14588.t1">
    <property type="protein sequence ID" value="ACRNAN_scaffold1152.g14588.t1"/>
    <property type="gene ID" value="ACRNAN_scaffold1152.g14588"/>
</dbReference>